<accession>A0A6S6R074</accession>
<protein>
    <submittedName>
        <fullName evidence="1">Uncharacterized protein</fullName>
    </submittedName>
</protein>
<dbReference type="RefSeq" id="WP_184093829.1">
    <property type="nucleotide sequence ID" value="NZ_AP023367.1"/>
</dbReference>
<dbReference type="GO" id="GO:0030435">
    <property type="term" value="P:sporulation resulting in formation of a cellular spore"/>
    <property type="evidence" value="ECO:0007669"/>
    <property type="project" value="InterPro"/>
</dbReference>
<dbReference type="AlphaFoldDB" id="A0A6S6R074"/>
<keyword evidence="2" id="KW-1185">Reference proteome</keyword>
<reference evidence="1 2" key="1">
    <citation type="journal article" date="2016" name="Int. J. Syst. Evol. Microbiol.">
        <title>Descriptions of Anaerotaenia torta gen. nov., sp. nov. and Anaerocolumna cellulosilytica gen. nov., sp. nov. isolated from a methanogenic reactor of cattle waste.</title>
        <authorList>
            <person name="Uek A."/>
            <person name="Ohtaki Y."/>
            <person name="Kaku N."/>
            <person name="Ueki K."/>
        </authorList>
    </citation>
    <scope>NUCLEOTIDE SEQUENCE [LARGE SCALE GENOMIC DNA]</scope>
    <source>
        <strain evidence="1 2">SN021</strain>
    </source>
</reference>
<sequence length="95" mass="10492">MDEKQSIQKYHKVSLNSRSSAAITGVKDVLSFDAGEVLLETEQGILMIRGNDLHVNRLTLEKGEVDVDGKIDSLTYSDASNYGKSSESLISRLFK</sequence>
<dbReference type="Gene3D" id="2.60.40.2000">
    <property type="match status" value="1"/>
</dbReference>
<gene>
    <name evidence="1" type="ORF">acsn021_02100</name>
</gene>
<dbReference type="InterPro" id="IPR038705">
    <property type="entry name" value="YabP_sf"/>
</dbReference>
<evidence type="ECO:0000313" key="2">
    <source>
        <dbReference type="Proteomes" id="UP000515561"/>
    </source>
</evidence>
<dbReference type="NCBIfam" id="TIGR02892">
    <property type="entry name" value="spore_yabP"/>
    <property type="match status" value="1"/>
</dbReference>
<dbReference type="InterPro" id="IPR012504">
    <property type="entry name" value="Spore_YabP"/>
</dbReference>
<name>A0A6S6R074_9FIRM</name>
<evidence type="ECO:0000313" key="1">
    <source>
        <dbReference type="EMBL" id="BCJ92641.1"/>
    </source>
</evidence>
<dbReference type="PIRSF" id="PIRSF011576">
    <property type="entry name" value="YabP"/>
    <property type="match status" value="1"/>
</dbReference>
<dbReference type="KEGG" id="acel:acsn021_02100"/>
<dbReference type="InterPro" id="IPR022476">
    <property type="entry name" value="Spore_YabP/YqfC"/>
</dbReference>
<organism evidence="1 2">
    <name type="scientific">Anaerocolumna cellulosilytica</name>
    <dbReference type="NCBI Taxonomy" id="433286"/>
    <lineage>
        <taxon>Bacteria</taxon>
        <taxon>Bacillati</taxon>
        <taxon>Bacillota</taxon>
        <taxon>Clostridia</taxon>
        <taxon>Lachnospirales</taxon>
        <taxon>Lachnospiraceae</taxon>
        <taxon>Anaerocolumna</taxon>
    </lineage>
</organism>
<dbReference type="EMBL" id="AP023367">
    <property type="protein sequence ID" value="BCJ92641.1"/>
    <property type="molecule type" value="Genomic_DNA"/>
</dbReference>
<dbReference type="Proteomes" id="UP000515561">
    <property type="component" value="Chromosome"/>
</dbReference>
<dbReference type="Pfam" id="PF07873">
    <property type="entry name" value="YabP"/>
    <property type="match status" value="1"/>
</dbReference>
<proteinExistence type="predicted"/>